<reference evidence="1 2" key="1">
    <citation type="submission" date="2019-02" db="EMBL/GenBank/DDBJ databases">
        <title>Deep-cultivation of Planctomycetes and their phenomic and genomic characterization uncovers novel biology.</title>
        <authorList>
            <person name="Wiegand S."/>
            <person name="Jogler M."/>
            <person name="Boedeker C."/>
            <person name="Pinto D."/>
            <person name="Vollmers J."/>
            <person name="Rivas-Marin E."/>
            <person name="Kohn T."/>
            <person name="Peeters S.H."/>
            <person name="Heuer A."/>
            <person name="Rast P."/>
            <person name="Oberbeckmann S."/>
            <person name="Bunk B."/>
            <person name="Jeske O."/>
            <person name="Meyerdierks A."/>
            <person name="Storesund J.E."/>
            <person name="Kallscheuer N."/>
            <person name="Luecker S."/>
            <person name="Lage O.M."/>
            <person name="Pohl T."/>
            <person name="Merkel B.J."/>
            <person name="Hornburger P."/>
            <person name="Mueller R.-W."/>
            <person name="Bruemmer F."/>
            <person name="Labrenz M."/>
            <person name="Spormann A.M."/>
            <person name="Op den Camp H."/>
            <person name="Overmann J."/>
            <person name="Amann R."/>
            <person name="Jetten M.S.M."/>
            <person name="Mascher T."/>
            <person name="Medema M.H."/>
            <person name="Devos D.P."/>
            <person name="Kaster A.-K."/>
            <person name="Ovreas L."/>
            <person name="Rohde M."/>
            <person name="Galperin M.Y."/>
            <person name="Jogler C."/>
        </authorList>
    </citation>
    <scope>NUCLEOTIDE SEQUENCE [LARGE SCALE GENOMIC DNA]</scope>
    <source>
        <strain evidence="1 2">Pan44</strain>
    </source>
</reference>
<keyword evidence="1" id="KW-0808">Transferase</keyword>
<dbReference type="GO" id="GO:0102710">
    <property type="term" value="F:D-inositol-3-phosphate glycosyltransferase activity"/>
    <property type="evidence" value="ECO:0007669"/>
    <property type="project" value="UniProtKB-EC"/>
</dbReference>
<accession>A0A517SHZ8</accession>
<name>A0A517SHZ8_9PLAN</name>
<dbReference type="Pfam" id="PF13692">
    <property type="entry name" value="Glyco_trans_1_4"/>
    <property type="match status" value="1"/>
</dbReference>
<dbReference type="SUPFAM" id="SSF53756">
    <property type="entry name" value="UDP-Glycosyltransferase/glycogen phosphorylase"/>
    <property type="match status" value="1"/>
</dbReference>
<evidence type="ECO:0000313" key="1">
    <source>
        <dbReference type="EMBL" id="QDT55750.1"/>
    </source>
</evidence>
<dbReference type="KEGG" id="ccos:Pan44_37970"/>
<dbReference type="EMBL" id="CP036271">
    <property type="protein sequence ID" value="QDT55750.1"/>
    <property type="molecule type" value="Genomic_DNA"/>
</dbReference>
<dbReference type="CDD" id="cd03801">
    <property type="entry name" value="GT4_PimA-like"/>
    <property type="match status" value="1"/>
</dbReference>
<keyword evidence="2" id="KW-1185">Reference proteome</keyword>
<dbReference type="PANTHER" id="PTHR12526">
    <property type="entry name" value="GLYCOSYLTRANSFERASE"/>
    <property type="match status" value="1"/>
</dbReference>
<dbReference type="Proteomes" id="UP000315700">
    <property type="component" value="Chromosome"/>
</dbReference>
<sequence length="382" mass="42862">MSSGLGHIARGIETWADSVATELDRRGVGVTLFKGGGHAERPFERVVRCLQRRTKLADFLVRMAPSAAWRVGLHQTYDLEQTTFALAILPHLIRKRYDLIHLQDPWLAYILEKTKSLHGASVILGHGTEEEPWLLRKFQHVQELSPFYLSRHGDLEGRQWFAVPNFVDAGRFQPGDKAQARREFGLPEDALIVFCCAALNRSKKRLDWLAQEFARVGRSDMFLVLAGARDPESAELTREIHAQLGSRVRILENVPHSKMPLLHRAADVHVMCSLMEVMGISILESMASGVANVGHQWGSVEWVIGPTGRIVDMEKPGALASTLRALNLETCRELGQEARRRVLDLFSVEAVVDQMLGMYDDVLKTRAGHRREDARRVSPGSA</sequence>
<dbReference type="InParanoid" id="A0A517SHZ8"/>
<dbReference type="AlphaFoldDB" id="A0A517SHZ8"/>
<evidence type="ECO:0000313" key="2">
    <source>
        <dbReference type="Proteomes" id="UP000315700"/>
    </source>
</evidence>
<dbReference type="EC" id="2.4.1.250" evidence="1"/>
<dbReference type="RefSeq" id="WP_197453447.1">
    <property type="nucleotide sequence ID" value="NZ_CP036271.1"/>
</dbReference>
<organism evidence="1 2">
    <name type="scientific">Caulifigura coniformis</name>
    <dbReference type="NCBI Taxonomy" id="2527983"/>
    <lineage>
        <taxon>Bacteria</taxon>
        <taxon>Pseudomonadati</taxon>
        <taxon>Planctomycetota</taxon>
        <taxon>Planctomycetia</taxon>
        <taxon>Planctomycetales</taxon>
        <taxon>Planctomycetaceae</taxon>
        <taxon>Caulifigura</taxon>
    </lineage>
</organism>
<gene>
    <name evidence="1" type="primary">mshA_2</name>
    <name evidence="1" type="ORF">Pan44_37970</name>
</gene>
<keyword evidence="1" id="KW-0328">Glycosyltransferase</keyword>
<dbReference type="Gene3D" id="3.40.50.2000">
    <property type="entry name" value="Glycogen Phosphorylase B"/>
    <property type="match status" value="2"/>
</dbReference>
<protein>
    <submittedName>
        <fullName evidence="1">D-inositol 3-phosphate glycosyltransferase</fullName>
        <ecNumber evidence="1">2.4.1.250</ecNumber>
    </submittedName>
</protein>
<proteinExistence type="predicted"/>